<evidence type="ECO:0000256" key="2">
    <source>
        <dbReference type="ARBA" id="ARBA00023043"/>
    </source>
</evidence>
<organism evidence="5 6">
    <name type="scientific">Apiospora arundinis</name>
    <dbReference type="NCBI Taxonomy" id="335852"/>
    <lineage>
        <taxon>Eukaryota</taxon>
        <taxon>Fungi</taxon>
        <taxon>Dikarya</taxon>
        <taxon>Ascomycota</taxon>
        <taxon>Pezizomycotina</taxon>
        <taxon>Sordariomycetes</taxon>
        <taxon>Xylariomycetidae</taxon>
        <taxon>Amphisphaeriales</taxon>
        <taxon>Apiosporaceae</taxon>
        <taxon>Apiospora</taxon>
    </lineage>
</organism>
<gene>
    <name evidence="5" type="ORF">PGQ11_008491</name>
</gene>
<accession>A0ABR2IF98</accession>
<dbReference type="PANTHER" id="PTHR24171">
    <property type="entry name" value="ANKYRIN REPEAT DOMAIN-CONTAINING PROTEIN 39-RELATED"/>
    <property type="match status" value="1"/>
</dbReference>
<dbReference type="SMART" id="SM00248">
    <property type="entry name" value="ANK"/>
    <property type="match status" value="7"/>
</dbReference>
<reference evidence="5 6" key="1">
    <citation type="journal article" date="2024" name="IMA Fungus">
        <title>Apiospora arundinis, a panoply of carbohydrate-active enzymes and secondary metabolites.</title>
        <authorList>
            <person name="Sorensen T."/>
            <person name="Petersen C."/>
            <person name="Muurmann A.T."/>
            <person name="Christiansen J.V."/>
            <person name="Brundto M.L."/>
            <person name="Overgaard C.K."/>
            <person name="Boysen A.T."/>
            <person name="Wollenberg R.D."/>
            <person name="Larsen T.O."/>
            <person name="Sorensen J.L."/>
            <person name="Nielsen K.L."/>
            <person name="Sondergaard T.E."/>
        </authorList>
    </citation>
    <scope>NUCLEOTIDE SEQUENCE [LARGE SCALE GENOMIC DNA]</scope>
    <source>
        <strain evidence="5 6">AAU 773</strain>
    </source>
</reference>
<evidence type="ECO:0000256" key="3">
    <source>
        <dbReference type="PROSITE-ProRule" id="PRU00023"/>
    </source>
</evidence>
<dbReference type="InterPro" id="IPR002110">
    <property type="entry name" value="Ankyrin_rpt"/>
</dbReference>
<dbReference type="Gene3D" id="1.25.40.20">
    <property type="entry name" value="Ankyrin repeat-containing domain"/>
    <property type="match status" value="1"/>
</dbReference>
<keyword evidence="4" id="KW-0732">Signal</keyword>
<feature type="signal peptide" evidence="4">
    <location>
        <begin position="1"/>
        <end position="23"/>
    </location>
</feature>
<dbReference type="PROSITE" id="PS50297">
    <property type="entry name" value="ANK_REP_REGION"/>
    <property type="match status" value="2"/>
</dbReference>
<feature type="chain" id="PRO_5047168121" evidence="4">
    <location>
        <begin position="24"/>
        <end position="580"/>
    </location>
</feature>
<keyword evidence="1" id="KW-0677">Repeat</keyword>
<dbReference type="PROSITE" id="PS50088">
    <property type="entry name" value="ANK_REPEAT"/>
    <property type="match status" value="2"/>
</dbReference>
<dbReference type="SUPFAM" id="SSF48403">
    <property type="entry name" value="Ankyrin repeat"/>
    <property type="match status" value="1"/>
</dbReference>
<feature type="repeat" description="ANK" evidence="3">
    <location>
        <begin position="492"/>
        <end position="524"/>
    </location>
</feature>
<comment type="caution">
    <text evidence="5">The sequence shown here is derived from an EMBL/GenBank/DDBJ whole genome shotgun (WGS) entry which is preliminary data.</text>
</comment>
<keyword evidence="6" id="KW-1185">Reference proteome</keyword>
<dbReference type="Proteomes" id="UP001390339">
    <property type="component" value="Unassembled WGS sequence"/>
</dbReference>
<dbReference type="InterPro" id="IPR036770">
    <property type="entry name" value="Ankyrin_rpt-contain_sf"/>
</dbReference>
<sequence>MDPLSGAASIIAVISLALQLAQSAIIVKQYLQTIRHAPAVVIRLQGTLGQLHSTAETIRALLESRSKSHLQDSQLSNHIYVALDACQSKLGLIINIFPIAARVNNGQNGLTRSWAQLRLAGRMGQISEFERQLELAMSFLQLSISLHSMDSNLAIRVRVESIAQQLSSTQVTTPPSFYHVRPHVIQQATSYASSRAPTPTGASESSVYIVWSSGWGLDIQLYKVNGTNRKQALVVRANIGSACMLTLQLSRPFWGAFCSLPITMSVRCLIPNDAAILVACRTGDAAQVKQLLGSGAANPNDVTPDNETALSTAIRNGSDQVVQLLIGKGADPNLPCGQFQISPLQIGIALGYPHIVRTLTQAGADLTYSSPLGWSLLHYVFERGRSSTNAEYFLMLGDSILFDDVKDSKGWTALHRCSAYGTAEGVRYLRYLGASLCPSRYTTVQGWSPVHVAAFMNNLSTLEALVSFQTSGALVEGVSIDAKYCLNSVDIHGWTPLHLAVHRGATDTMRWLLLNGADPHRTTYSTASWFPVGHEGESLSVTHLAEMSGSACLGILIDTLQQLGHEVTTEGGDVYWDCEE</sequence>
<evidence type="ECO:0000256" key="4">
    <source>
        <dbReference type="SAM" id="SignalP"/>
    </source>
</evidence>
<evidence type="ECO:0000313" key="6">
    <source>
        <dbReference type="Proteomes" id="UP001390339"/>
    </source>
</evidence>
<protein>
    <submittedName>
        <fullName evidence="5">Ankyrin repeat-containing domain protein</fullName>
    </submittedName>
</protein>
<proteinExistence type="predicted"/>
<feature type="repeat" description="ANK" evidence="3">
    <location>
        <begin position="305"/>
        <end position="337"/>
    </location>
</feature>
<dbReference type="EMBL" id="JAPCWZ010000005">
    <property type="protein sequence ID" value="KAK8862256.1"/>
    <property type="molecule type" value="Genomic_DNA"/>
</dbReference>
<dbReference type="PANTHER" id="PTHR24171:SF8">
    <property type="entry name" value="BRCA1-ASSOCIATED RING DOMAIN PROTEIN 1"/>
    <property type="match status" value="1"/>
</dbReference>
<keyword evidence="2 3" id="KW-0040">ANK repeat</keyword>
<evidence type="ECO:0000313" key="5">
    <source>
        <dbReference type="EMBL" id="KAK8862256.1"/>
    </source>
</evidence>
<evidence type="ECO:0000256" key="1">
    <source>
        <dbReference type="ARBA" id="ARBA00022737"/>
    </source>
</evidence>
<name>A0ABR2IF98_9PEZI</name>
<dbReference type="Pfam" id="PF12796">
    <property type="entry name" value="Ank_2"/>
    <property type="match status" value="2"/>
</dbReference>